<accession>A0AAE1ZC57</accession>
<protein>
    <submittedName>
        <fullName evidence="2">Uncharacterized protein</fullName>
    </submittedName>
</protein>
<name>A0AAE1ZC57_SCHME</name>
<reference evidence="2" key="2">
    <citation type="journal article" date="2023" name="Infect Dis Poverty">
        <title>Chromosome-scale genome of the human blood fluke Schistosoma mekongi and its implications for public health.</title>
        <authorList>
            <person name="Zhou M."/>
            <person name="Xu L."/>
            <person name="Xu D."/>
            <person name="Chen W."/>
            <person name="Khan J."/>
            <person name="Hu Y."/>
            <person name="Huang H."/>
            <person name="Wei H."/>
            <person name="Zhang Y."/>
            <person name="Chusongsang P."/>
            <person name="Tanasarnprasert K."/>
            <person name="Hu X."/>
            <person name="Limpanont Y."/>
            <person name="Lv Z."/>
        </authorList>
    </citation>
    <scope>NUCLEOTIDE SEQUENCE</scope>
    <source>
        <strain evidence="2">LV_2022a</strain>
    </source>
</reference>
<evidence type="ECO:0000256" key="1">
    <source>
        <dbReference type="SAM" id="Phobius"/>
    </source>
</evidence>
<reference evidence="2" key="1">
    <citation type="submission" date="2022-04" db="EMBL/GenBank/DDBJ databases">
        <authorList>
            <person name="Xu L."/>
            <person name="Lv Z."/>
        </authorList>
    </citation>
    <scope>NUCLEOTIDE SEQUENCE</scope>
    <source>
        <strain evidence="2">LV_2022a</strain>
    </source>
</reference>
<evidence type="ECO:0000313" key="2">
    <source>
        <dbReference type="EMBL" id="KAK4471105.1"/>
    </source>
</evidence>
<keyword evidence="1" id="KW-1133">Transmembrane helix</keyword>
<dbReference type="Proteomes" id="UP001292079">
    <property type="component" value="Unassembled WGS sequence"/>
</dbReference>
<proteinExistence type="predicted"/>
<gene>
    <name evidence="2" type="ORF">MN116_005504</name>
</gene>
<sequence length="69" mass="7979">MKAVSNNINYVLYLSLIQSIALDFLPVQMIQLFFTSIYKMHASQYVSISPFHSVEKEEGTLTNIMFPFE</sequence>
<evidence type="ECO:0000313" key="3">
    <source>
        <dbReference type="Proteomes" id="UP001292079"/>
    </source>
</evidence>
<dbReference type="EMBL" id="JALJAT010000003">
    <property type="protein sequence ID" value="KAK4471105.1"/>
    <property type="molecule type" value="Genomic_DNA"/>
</dbReference>
<dbReference type="AlphaFoldDB" id="A0AAE1ZC57"/>
<keyword evidence="3" id="KW-1185">Reference proteome</keyword>
<keyword evidence="1" id="KW-0472">Membrane</keyword>
<feature type="transmembrane region" description="Helical" evidence="1">
    <location>
        <begin position="12"/>
        <end position="34"/>
    </location>
</feature>
<organism evidence="2 3">
    <name type="scientific">Schistosoma mekongi</name>
    <name type="common">Parasitic worm</name>
    <dbReference type="NCBI Taxonomy" id="38744"/>
    <lineage>
        <taxon>Eukaryota</taxon>
        <taxon>Metazoa</taxon>
        <taxon>Spiralia</taxon>
        <taxon>Lophotrochozoa</taxon>
        <taxon>Platyhelminthes</taxon>
        <taxon>Trematoda</taxon>
        <taxon>Digenea</taxon>
        <taxon>Strigeidida</taxon>
        <taxon>Schistosomatoidea</taxon>
        <taxon>Schistosomatidae</taxon>
        <taxon>Schistosoma</taxon>
    </lineage>
</organism>
<keyword evidence="1" id="KW-0812">Transmembrane</keyword>
<comment type="caution">
    <text evidence="2">The sequence shown here is derived from an EMBL/GenBank/DDBJ whole genome shotgun (WGS) entry which is preliminary data.</text>
</comment>